<gene>
    <name evidence="1" type="ORF">SAMN02745912_02433</name>
</gene>
<sequence>MEQICPLCNGLQEYEVECEECKGKMIDKGRMSDYYDNYSSYLDMNITELIDGVQSDKCVHLFSCSDCKNDKRITIDKVIK</sequence>
<dbReference type="RefSeq" id="WP_073150342.1">
    <property type="nucleotide sequence ID" value="NZ_FRAG01000030.1"/>
</dbReference>
<organism evidence="1 2">
    <name type="scientific">Paramaledivibacter caminithermalis (strain DSM 15212 / CIP 107654 / DViRD3)</name>
    <name type="common">Clostridium caminithermale</name>
    <dbReference type="NCBI Taxonomy" id="1121301"/>
    <lineage>
        <taxon>Bacteria</taxon>
        <taxon>Bacillati</taxon>
        <taxon>Bacillota</taxon>
        <taxon>Clostridia</taxon>
        <taxon>Peptostreptococcales</taxon>
        <taxon>Caminicellaceae</taxon>
        <taxon>Paramaledivibacter</taxon>
    </lineage>
</organism>
<reference evidence="1 2" key="1">
    <citation type="submission" date="2016-11" db="EMBL/GenBank/DDBJ databases">
        <authorList>
            <person name="Jaros S."/>
            <person name="Januszkiewicz K."/>
            <person name="Wedrychowicz H."/>
        </authorList>
    </citation>
    <scope>NUCLEOTIDE SEQUENCE [LARGE SCALE GENOMIC DNA]</scope>
    <source>
        <strain evidence="1 2">DSM 15212</strain>
    </source>
</reference>
<keyword evidence="2" id="KW-1185">Reference proteome</keyword>
<accession>A0A1M6Q5J7</accession>
<evidence type="ECO:0000313" key="1">
    <source>
        <dbReference type="EMBL" id="SHK15408.1"/>
    </source>
</evidence>
<name>A0A1M6Q5J7_PARC5</name>
<evidence type="ECO:0000313" key="2">
    <source>
        <dbReference type="Proteomes" id="UP000184465"/>
    </source>
</evidence>
<proteinExistence type="predicted"/>
<dbReference type="EMBL" id="FRAG01000030">
    <property type="protein sequence ID" value="SHK15408.1"/>
    <property type="molecule type" value="Genomic_DNA"/>
</dbReference>
<dbReference type="OrthoDB" id="1683552at2"/>
<dbReference type="AlphaFoldDB" id="A0A1M6Q5J7"/>
<dbReference type="STRING" id="1121301.SAMN02745912_02433"/>
<protein>
    <submittedName>
        <fullName evidence="1">Uncharacterized protein</fullName>
    </submittedName>
</protein>
<dbReference type="Proteomes" id="UP000184465">
    <property type="component" value="Unassembled WGS sequence"/>
</dbReference>